<accession>A0A212JWH2</accession>
<protein>
    <submittedName>
        <fullName evidence="2">Uncharacterized protein</fullName>
    </submittedName>
</protein>
<sequence length="98" mass="11004">MDTKKESPAIKQGRKSHCKCNPSSHINGTIRALFSSGRKLTAKQINSITGSNDARKQISNLRREGWNITDLRLPDNCKLYWLISPSKQLSLFQGGFDV</sequence>
<evidence type="ECO:0000313" key="2">
    <source>
        <dbReference type="EMBL" id="SBW03801.1"/>
    </source>
</evidence>
<name>A0A212JWH2_9BACT</name>
<feature type="region of interest" description="Disordered" evidence="1">
    <location>
        <begin position="1"/>
        <end position="21"/>
    </location>
</feature>
<organism evidence="2">
    <name type="scientific">uncultured Dysgonomonas sp</name>
    <dbReference type="NCBI Taxonomy" id="206096"/>
    <lineage>
        <taxon>Bacteria</taxon>
        <taxon>Pseudomonadati</taxon>
        <taxon>Bacteroidota</taxon>
        <taxon>Bacteroidia</taxon>
        <taxon>Bacteroidales</taxon>
        <taxon>Dysgonomonadaceae</taxon>
        <taxon>Dysgonomonas</taxon>
        <taxon>environmental samples</taxon>
    </lineage>
</organism>
<gene>
    <name evidence="2" type="ORF">KL86DYS2_12500</name>
</gene>
<proteinExistence type="predicted"/>
<dbReference type="EMBL" id="FLUL01000001">
    <property type="protein sequence ID" value="SBW03801.1"/>
    <property type="molecule type" value="Genomic_DNA"/>
</dbReference>
<evidence type="ECO:0000256" key="1">
    <source>
        <dbReference type="SAM" id="MobiDB-lite"/>
    </source>
</evidence>
<dbReference type="RefSeq" id="WP_296950201.1">
    <property type="nucleotide sequence ID" value="NZ_LT599021.1"/>
</dbReference>
<reference evidence="2" key="1">
    <citation type="submission" date="2016-04" db="EMBL/GenBank/DDBJ databases">
        <authorList>
            <person name="Evans L.H."/>
            <person name="Alamgir A."/>
            <person name="Owens N."/>
            <person name="Weber N.D."/>
            <person name="Virtaneva K."/>
            <person name="Barbian K."/>
            <person name="Babar A."/>
            <person name="Rosenke K."/>
        </authorList>
    </citation>
    <scope>NUCLEOTIDE SEQUENCE</scope>
    <source>
        <strain evidence="2">86-2</strain>
    </source>
</reference>
<dbReference type="AlphaFoldDB" id="A0A212JWH2"/>